<evidence type="ECO:0000313" key="21">
    <source>
        <dbReference type="Proteomes" id="UP000199534"/>
    </source>
</evidence>
<dbReference type="AlphaFoldDB" id="A0A1I6H1M3"/>
<evidence type="ECO:0000256" key="12">
    <source>
        <dbReference type="ARBA" id="ARBA00022989"/>
    </source>
</evidence>
<keyword evidence="21" id="KW-1185">Reference proteome</keyword>
<evidence type="ECO:0000259" key="19">
    <source>
        <dbReference type="Pfam" id="PF13807"/>
    </source>
</evidence>
<dbReference type="InterPro" id="IPR050445">
    <property type="entry name" value="Bact_polysacc_biosynth/exp"/>
</dbReference>
<reference evidence="20 21" key="1">
    <citation type="submission" date="2016-10" db="EMBL/GenBank/DDBJ databases">
        <authorList>
            <person name="de Groot N.N."/>
        </authorList>
    </citation>
    <scope>NUCLEOTIDE SEQUENCE [LARGE SCALE GENOMIC DNA]</scope>
    <source>
        <strain evidence="20 21">DSM 21019</strain>
    </source>
</reference>
<keyword evidence="13 16" id="KW-0472">Membrane</keyword>
<evidence type="ECO:0000259" key="17">
    <source>
        <dbReference type="Pfam" id="PF02706"/>
    </source>
</evidence>
<evidence type="ECO:0000256" key="9">
    <source>
        <dbReference type="ARBA" id="ARBA00022741"/>
    </source>
</evidence>
<accession>A0A1I6H1M3</accession>
<comment type="subcellular location">
    <subcellularLocation>
        <location evidence="1">Cell inner membrane</location>
        <topology evidence="1">Multi-pass membrane protein</topology>
    </subcellularLocation>
</comment>
<evidence type="ECO:0000256" key="11">
    <source>
        <dbReference type="ARBA" id="ARBA00022840"/>
    </source>
</evidence>
<evidence type="ECO:0000256" key="13">
    <source>
        <dbReference type="ARBA" id="ARBA00023136"/>
    </source>
</evidence>
<dbReference type="RefSeq" id="WP_092982524.1">
    <property type="nucleotide sequence ID" value="NZ_FOYQ01000002.1"/>
</dbReference>
<dbReference type="InterPro" id="IPR025669">
    <property type="entry name" value="AAA_dom"/>
</dbReference>
<keyword evidence="7" id="KW-0808">Transferase</keyword>
<keyword evidence="11" id="KW-0067">ATP-binding</keyword>
<evidence type="ECO:0000256" key="7">
    <source>
        <dbReference type="ARBA" id="ARBA00022679"/>
    </source>
</evidence>
<evidence type="ECO:0000256" key="4">
    <source>
        <dbReference type="ARBA" id="ARBA00011903"/>
    </source>
</evidence>
<proteinExistence type="inferred from homology"/>
<organism evidence="20 21">
    <name type="scientific">Robiginitalea myxolifaciens</name>
    <dbReference type="NCBI Taxonomy" id="400055"/>
    <lineage>
        <taxon>Bacteria</taxon>
        <taxon>Pseudomonadati</taxon>
        <taxon>Bacteroidota</taxon>
        <taxon>Flavobacteriia</taxon>
        <taxon>Flavobacteriales</taxon>
        <taxon>Flavobacteriaceae</taxon>
        <taxon>Robiginitalea</taxon>
    </lineage>
</organism>
<evidence type="ECO:0000256" key="1">
    <source>
        <dbReference type="ARBA" id="ARBA00004429"/>
    </source>
</evidence>
<evidence type="ECO:0000256" key="14">
    <source>
        <dbReference type="ARBA" id="ARBA00023137"/>
    </source>
</evidence>
<dbReference type="CDD" id="cd05387">
    <property type="entry name" value="BY-kinase"/>
    <property type="match status" value="1"/>
</dbReference>
<dbReference type="OrthoDB" id="9794577at2"/>
<keyword evidence="12 16" id="KW-1133">Transmembrane helix</keyword>
<keyword evidence="5" id="KW-1003">Cell membrane</keyword>
<name>A0A1I6H1M3_9FLAO</name>
<dbReference type="GO" id="GO:0004715">
    <property type="term" value="F:non-membrane spanning protein tyrosine kinase activity"/>
    <property type="evidence" value="ECO:0007669"/>
    <property type="project" value="UniProtKB-EC"/>
</dbReference>
<dbReference type="Gene3D" id="3.40.50.300">
    <property type="entry name" value="P-loop containing nucleotide triphosphate hydrolases"/>
    <property type="match status" value="1"/>
</dbReference>
<dbReference type="PANTHER" id="PTHR32309:SF13">
    <property type="entry name" value="FERRIC ENTEROBACTIN TRANSPORT PROTEIN FEPE"/>
    <property type="match status" value="1"/>
</dbReference>
<evidence type="ECO:0000256" key="15">
    <source>
        <dbReference type="ARBA" id="ARBA00051245"/>
    </source>
</evidence>
<dbReference type="InterPro" id="IPR005702">
    <property type="entry name" value="Wzc-like_C"/>
</dbReference>
<evidence type="ECO:0000256" key="8">
    <source>
        <dbReference type="ARBA" id="ARBA00022692"/>
    </source>
</evidence>
<dbReference type="InterPro" id="IPR027417">
    <property type="entry name" value="P-loop_NTPase"/>
</dbReference>
<gene>
    <name evidence="20" type="ORF">SAMN04490243_2078</name>
</gene>
<feature type="transmembrane region" description="Helical" evidence="16">
    <location>
        <begin position="20"/>
        <end position="38"/>
    </location>
</feature>
<dbReference type="GO" id="GO:0005886">
    <property type="term" value="C:plasma membrane"/>
    <property type="evidence" value="ECO:0007669"/>
    <property type="project" value="UniProtKB-SubCell"/>
</dbReference>
<evidence type="ECO:0000313" key="20">
    <source>
        <dbReference type="EMBL" id="SFR48353.1"/>
    </source>
</evidence>
<dbReference type="PANTHER" id="PTHR32309">
    <property type="entry name" value="TYROSINE-PROTEIN KINASE"/>
    <property type="match status" value="1"/>
</dbReference>
<dbReference type="EMBL" id="FOYQ01000002">
    <property type="protein sequence ID" value="SFR48353.1"/>
    <property type="molecule type" value="Genomic_DNA"/>
</dbReference>
<dbReference type="SUPFAM" id="SSF52540">
    <property type="entry name" value="P-loop containing nucleoside triphosphate hydrolases"/>
    <property type="match status" value="1"/>
</dbReference>
<evidence type="ECO:0000256" key="10">
    <source>
        <dbReference type="ARBA" id="ARBA00022777"/>
    </source>
</evidence>
<comment type="similarity">
    <text evidence="3">Belongs to the etk/wzc family.</text>
</comment>
<dbReference type="Proteomes" id="UP000199534">
    <property type="component" value="Unassembled WGS sequence"/>
</dbReference>
<evidence type="ECO:0000256" key="6">
    <source>
        <dbReference type="ARBA" id="ARBA00022519"/>
    </source>
</evidence>
<dbReference type="GO" id="GO:0005524">
    <property type="term" value="F:ATP binding"/>
    <property type="evidence" value="ECO:0007669"/>
    <property type="project" value="UniProtKB-KW"/>
</dbReference>
<evidence type="ECO:0000256" key="16">
    <source>
        <dbReference type="SAM" id="Phobius"/>
    </source>
</evidence>
<dbReference type="STRING" id="400055.SAMN04490243_2078"/>
<feature type="domain" description="AAA" evidence="18">
    <location>
        <begin position="574"/>
        <end position="716"/>
    </location>
</feature>
<sequence>MSENIDLREFVNQYIRHWKWFVLGVVVAVALAWVYLRYTIPEYAVGAKVEIIDEKSSGGGSQLLELDLLGTGNVKVEDEIEVMKSRSNFVEVVRELGLNTQIKLQGNIIESELYNNRPINLSFIAPDSVVNNATFTFYIEPKTPNSFTYTEEEGGPRKEMSFGANMTTPIGGIVVTPDLEHLDRFIDRTLKISVRPINTVASAYSAKINISPADEYSNIINISLKDPIKEKATDIVNSLIRIYNRNAVEDKKEIADRTEQFINDRIADIATSLTSVDEDAEELKTSRGLTDIASEANINLNVGVANRQELANTQTQLNIASGMKDVVDQQDGYDILPTNVGLNDPTIAATTAQYNRIVQERKRLLKSSTERSPVVQNLNQQLEALKSSISSSLGGTVNSLGMQVNTLSGQQRIIQSRIYSAPGNERALRDITRQQETTESLYLYLLTKREEAQIAVASASPQSQVIDPAFPISDGPVSPRRNLTLLASFLLGLLIPFSVIYLRDLLDNKIHNMYNLEKISRDVPVLGEIPKLGRSEQKFIASEDRSVLAEALRIIRTNVDYLMRSKRGSSHNNVILITSSTSGEGKTFISTNLSLILSSPNKKVLLIGADIRNPKLYTYFLGNKVDKIGKYQRNKDAGLTEYLYDEKLQMKDIVNSMLVHKNTIDVIYSGRIPPNPTELLMSDRMKELVDEASAKYDYVVMDTAPLMVVTDTLLISSLAHHTLYVTRAGVTEKQAVEFPVKLQKEGKISGLAFLVNDVKSANLGYGGKYGYGYTKTQKKWWKL</sequence>
<dbReference type="NCBIfam" id="TIGR01007">
    <property type="entry name" value="eps_fam"/>
    <property type="match status" value="1"/>
</dbReference>
<dbReference type="Pfam" id="PF13807">
    <property type="entry name" value="GNVR"/>
    <property type="match status" value="1"/>
</dbReference>
<keyword evidence="14" id="KW-0829">Tyrosine-protein kinase</keyword>
<comment type="catalytic activity">
    <reaction evidence="15">
        <text>L-tyrosyl-[protein] + ATP = O-phospho-L-tyrosyl-[protein] + ADP + H(+)</text>
        <dbReference type="Rhea" id="RHEA:10596"/>
        <dbReference type="Rhea" id="RHEA-COMP:10136"/>
        <dbReference type="Rhea" id="RHEA-COMP:20101"/>
        <dbReference type="ChEBI" id="CHEBI:15378"/>
        <dbReference type="ChEBI" id="CHEBI:30616"/>
        <dbReference type="ChEBI" id="CHEBI:46858"/>
        <dbReference type="ChEBI" id="CHEBI:61978"/>
        <dbReference type="ChEBI" id="CHEBI:456216"/>
        <dbReference type="EC" id="2.7.10.2"/>
    </reaction>
</comment>
<keyword evidence="9" id="KW-0547">Nucleotide-binding</keyword>
<feature type="domain" description="Tyrosine-protein kinase G-rich" evidence="19">
    <location>
        <begin position="430"/>
        <end position="504"/>
    </location>
</feature>
<evidence type="ECO:0000256" key="5">
    <source>
        <dbReference type="ARBA" id="ARBA00022475"/>
    </source>
</evidence>
<comment type="similarity">
    <text evidence="2">Belongs to the CpsD/CapB family.</text>
</comment>
<protein>
    <recommendedName>
        <fullName evidence="4">non-specific protein-tyrosine kinase</fullName>
        <ecNumber evidence="4">2.7.10.2</ecNumber>
    </recommendedName>
</protein>
<dbReference type="InterPro" id="IPR032807">
    <property type="entry name" value="GNVR"/>
</dbReference>
<evidence type="ECO:0000256" key="3">
    <source>
        <dbReference type="ARBA" id="ARBA00008883"/>
    </source>
</evidence>
<keyword evidence="6" id="KW-0997">Cell inner membrane</keyword>
<evidence type="ECO:0000256" key="2">
    <source>
        <dbReference type="ARBA" id="ARBA00007316"/>
    </source>
</evidence>
<dbReference type="InterPro" id="IPR003856">
    <property type="entry name" value="LPS_length_determ_N"/>
</dbReference>
<dbReference type="Pfam" id="PF13614">
    <property type="entry name" value="AAA_31"/>
    <property type="match status" value="1"/>
</dbReference>
<keyword evidence="8 16" id="KW-0812">Transmembrane</keyword>
<feature type="domain" description="Polysaccharide chain length determinant N-terminal" evidence="17">
    <location>
        <begin position="3"/>
        <end position="96"/>
    </location>
</feature>
<keyword evidence="10" id="KW-0418">Kinase</keyword>
<dbReference type="EC" id="2.7.10.2" evidence="4"/>
<evidence type="ECO:0000259" key="18">
    <source>
        <dbReference type="Pfam" id="PF13614"/>
    </source>
</evidence>
<dbReference type="Pfam" id="PF02706">
    <property type="entry name" value="Wzz"/>
    <property type="match status" value="1"/>
</dbReference>